<protein>
    <recommendedName>
        <fullName evidence="5">F-box domain-containing protein</fullName>
    </recommendedName>
</protein>
<feature type="region of interest" description="Disordered" evidence="2">
    <location>
        <begin position="270"/>
        <end position="321"/>
    </location>
</feature>
<feature type="region of interest" description="Disordered" evidence="2">
    <location>
        <begin position="118"/>
        <end position="146"/>
    </location>
</feature>
<evidence type="ECO:0000256" key="2">
    <source>
        <dbReference type="SAM" id="MobiDB-lite"/>
    </source>
</evidence>
<dbReference type="InterPro" id="IPR039594">
    <property type="entry name" value="FBXO34/46"/>
</dbReference>
<feature type="compositionally biased region" description="Basic residues" evidence="2">
    <location>
        <begin position="273"/>
        <end position="285"/>
    </location>
</feature>
<feature type="compositionally biased region" description="Low complexity" evidence="2">
    <location>
        <begin position="118"/>
        <end position="130"/>
    </location>
</feature>
<sequence length="857" mass="93560">MRPKRIEYEWKLREPRKQPPPNLLLSAWSVAAMHLKPYPKLQKKELHLESSQDSQRGLHHVSQQGALSLRTEWGVRPAVALVGSPSSGLGPCTARSPLSVISTNTLCCSNNNNGGSNHHNNSTHGNRGSGLQTSRLSGSGGDVFHSSTTWARRKTSETSFTTTSSLLLLSTSSCTSSTGSVGSENQEASLSISYQGEDGEGPLDIWAVIKPGNTKEKIAIFASPQCHSGLVNGGGGGESVREAREGDLVSRSSVRTVSVKIKSCWEDEGGSVAKRKRRSGHRGHHQDRDKQSPRALETQSPLSPTENSPVEMSLSESPRVPECGEVVVGEGGEQVCRVEGEEGSDTGTGKALSVVELVAFLEQRASDKQVDSKPVSLRSSTSITLSRGLSLTLELQQPRAPDQSPQATEEEAECVKVSDMVAKLESECLKRQSVTREGSGSGGELSRNNSLRRRVGRVLLAGADACSISAQPPTSPTGPHHGLEETTGVQHLHASPSEGHPSVSTIYTDKLAPSSCHEAAHWASCSYDPASPSHSVDSGCGASIHVVSEPEEICEAQGQQEGSMVVEAGQDLHFQLQSEQARASSSSLQSEEPLPGMLFFSHPLPSQPALEQQHTLPYPDNTHTHTHTTLDTESSPKLTRDLVEPSKTQPCDPAITSLLLETISHSENWAKEEDESEEKAVSEGEGSAFSRCETVPFPLRRLVSHEFLEMRFKIQLLLEPQQYMAFLPHHIIVKMFCMLPTESLAALKCTCLYFKFLIESYGIRPADSRWVCDPRYKDDPCKQCKKRYGRGDVSLCRWHHKPYCQALPYGPGYWMCCHGSHKDTPGCNVGLHDNRWVPAFHSINMPIYKKPREVTEE</sequence>
<reference evidence="3 4" key="1">
    <citation type="submission" date="2021-04" db="EMBL/GenBank/DDBJ databases">
        <authorList>
            <person name="De Guttry C."/>
            <person name="Zahm M."/>
            <person name="Klopp C."/>
            <person name="Cabau C."/>
            <person name="Louis A."/>
            <person name="Berthelot C."/>
            <person name="Parey E."/>
            <person name="Roest Crollius H."/>
            <person name="Montfort J."/>
            <person name="Robinson-Rechavi M."/>
            <person name="Bucao C."/>
            <person name="Bouchez O."/>
            <person name="Gislard M."/>
            <person name="Lluch J."/>
            <person name="Milhes M."/>
            <person name="Lampietro C."/>
            <person name="Lopez Roques C."/>
            <person name="Donnadieu C."/>
            <person name="Braasch I."/>
            <person name="Desvignes T."/>
            <person name="Postlethwait J."/>
            <person name="Bobe J."/>
            <person name="Wedekind C."/>
            <person name="Guiguen Y."/>
        </authorList>
    </citation>
    <scope>NUCLEOTIDE SEQUENCE [LARGE SCALE GENOMIC DNA]</scope>
    <source>
        <strain evidence="3">Cs_M1</strain>
        <tissue evidence="3">Blood</tissue>
    </source>
</reference>
<evidence type="ECO:0000313" key="3">
    <source>
        <dbReference type="EMBL" id="KAK6307474.1"/>
    </source>
</evidence>
<dbReference type="Proteomes" id="UP001356427">
    <property type="component" value="Unassembled WGS sequence"/>
</dbReference>
<name>A0AAN8QIU9_9TELE</name>
<evidence type="ECO:0000256" key="1">
    <source>
        <dbReference type="ARBA" id="ARBA00022786"/>
    </source>
</evidence>
<dbReference type="PANTHER" id="PTHR16271:SF11">
    <property type="entry name" value="F-BOX ONLY PROTEIN 34"/>
    <property type="match status" value="1"/>
</dbReference>
<dbReference type="InterPro" id="IPR036047">
    <property type="entry name" value="F-box-like_dom_sf"/>
</dbReference>
<feature type="compositionally biased region" description="Basic and acidic residues" evidence="2">
    <location>
        <begin position="239"/>
        <end position="248"/>
    </location>
</feature>
<proteinExistence type="predicted"/>
<organism evidence="3 4">
    <name type="scientific">Coregonus suidteri</name>
    <dbReference type="NCBI Taxonomy" id="861788"/>
    <lineage>
        <taxon>Eukaryota</taxon>
        <taxon>Metazoa</taxon>
        <taxon>Chordata</taxon>
        <taxon>Craniata</taxon>
        <taxon>Vertebrata</taxon>
        <taxon>Euteleostomi</taxon>
        <taxon>Actinopterygii</taxon>
        <taxon>Neopterygii</taxon>
        <taxon>Teleostei</taxon>
        <taxon>Protacanthopterygii</taxon>
        <taxon>Salmoniformes</taxon>
        <taxon>Salmonidae</taxon>
        <taxon>Coregoninae</taxon>
        <taxon>Coregonus</taxon>
    </lineage>
</organism>
<keyword evidence="4" id="KW-1185">Reference proteome</keyword>
<dbReference type="SUPFAM" id="SSF81383">
    <property type="entry name" value="F-box domain"/>
    <property type="match status" value="1"/>
</dbReference>
<feature type="compositionally biased region" description="Polar residues" evidence="2">
    <location>
        <begin position="297"/>
        <end position="316"/>
    </location>
</feature>
<dbReference type="AlphaFoldDB" id="A0AAN8QIU9"/>
<keyword evidence="1" id="KW-0833">Ubl conjugation pathway</keyword>
<evidence type="ECO:0008006" key="5">
    <source>
        <dbReference type="Google" id="ProtNLM"/>
    </source>
</evidence>
<feature type="region of interest" description="Disordered" evidence="2">
    <location>
        <begin position="610"/>
        <end position="638"/>
    </location>
</feature>
<dbReference type="EMBL" id="JAGTTL010000020">
    <property type="protein sequence ID" value="KAK6307474.1"/>
    <property type="molecule type" value="Genomic_DNA"/>
</dbReference>
<feature type="region of interest" description="Disordered" evidence="2">
    <location>
        <begin position="431"/>
        <end position="450"/>
    </location>
</feature>
<gene>
    <name evidence="3" type="ORF">J4Q44_G00226220</name>
</gene>
<feature type="region of interest" description="Disordered" evidence="2">
    <location>
        <begin position="232"/>
        <end position="252"/>
    </location>
</feature>
<dbReference type="PANTHER" id="PTHR16271">
    <property type="entry name" value="F-BOX ONLY PROTEIN 34/46 FAMILY MEMBER"/>
    <property type="match status" value="1"/>
</dbReference>
<evidence type="ECO:0000313" key="4">
    <source>
        <dbReference type="Proteomes" id="UP001356427"/>
    </source>
</evidence>
<accession>A0AAN8QIU9</accession>
<comment type="caution">
    <text evidence="3">The sequence shown here is derived from an EMBL/GenBank/DDBJ whole genome shotgun (WGS) entry which is preliminary data.</text>
</comment>